<proteinExistence type="predicted"/>
<protein>
    <submittedName>
        <fullName evidence="2">Protein rolling stone</fullName>
    </submittedName>
</protein>
<dbReference type="Proteomes" id="UP000299102">
    <property type="component" value="Unassembled WGS sequence"/>
</dbReference>
<keyword evidence="1" id="KW-0812">Transmembrane</keyword>
<feature type="transmembrane region" description="Helical" evidence="1">
    <location>
        <begin position="122"/>
        <end position="144"/>
    </location>
</feature>
<accession>A0A4C1VTW4</accession>
<gene>
    <name evidence="2" type="primary">rost</name>
    <name evidence="2" type="ORF">EVAR_21148_1</name>
</gene>
<sequence length="207" mass="23703">MTITSSTTFLEKAGWVWNKYISSIKIKKASSPVSAEAFGRSCLGFSPLWYRIFIALWAVAIITWSSRVFRGPIYFWPIYMTHWGLLLILSESLFGIAVALAKKRDYFKDDTPRLPWYVKVYWVLYNTSIAVAFLITTFYWSLLYGRSIEIHFVLDLNLHGINSALMALELILAAHPSRLVHCYQPTTFGLVYVLFGVVYFFAGGVDP</sequence>
<dbReference type="InterPro" id="IPR049352">
    <property type="entry name" value="Rost"/>
</dbReference>
<feature type="transmembrane region" description="Helical" evidence="1">
    <location>
        <begin position="78"/>
        <end position="101"/>
    </location>
</feature>
<keyword evidence="3" id="KW-1185">Reference proteome</keyword>
<feature type="transmembrane region" description="Helical" evidence="1">
    <location>
        <begin position="48"/>
        <end position="66"/>
    </location>
</feature>
<keyword evidence="1" id="KW-0472">Membrane</keyword>
<dbReference type="AlphaFoldDB" id="A0A4C1VTW4"/>
<evidence type="ECO:0000313" key="2">
    <source>
        <dbReference type="EMBL" id="GBP42143.1"/>
    </source>
</evidence>
<keyword evidence="1" id="KW-1133">Transmembrane helix</keyword>
<evidence type="ECO:0000256" key="1">
    <source>
        <dbReference type="SAM" id="Phobius"/>
    </source>
</evidence>
<dbReference type="PANTHER" id="PTHR12242">
    <property type="entry name" value="OS02G0130600 PROTEIN-RELATED"/>
    <property type="match status" value="1"/>
</dbReference>
<comment type="caution">
    <text evidence="2">The sequence shown here is derived from an EMBL/GenBank/DDBJ whole genome shotgun (WGS) entry which is preliminary data.</text>
</comment>
<feature type="transmembrane region" description="Helical" evidence="1">
    <location>
        <begin position="156"/>
        <end position="174"/>
    </location>
</feature>
<feature type="transmembrane region" description="Helical" evidence="1">
    <location>
        <begin position="186"/>
        <end position="205"/>
    </location>
</feature>
<dbReference type="OrthoDB" id="419711at2759"/>
<name>A0A4C1VTW4_EUMVA</name>
<evidence type="ECO:0000313" key="3">
    <source>
        <dbReference type="Proteomes" id="UP000299102"/>
    </source>
</evidence>
<dbReference type="GO" id="GO:0016020">
    <property type="term" value="C:membrane"/>
    <property type="evidence" value="ECO:0007669"/>
    <property type="project" value="TreeGrafter"/>
</dbReference>
<dbReference type="PANTHER" id="PTHR12242:SF49">
    <property type="entry name" value="HEADBUTT, ISOFORM E"/>
    <property type="match status" value="1"/>
</dbReference>
<organism evidence="2 3">
    <name type="scientific">Eumeta variegata</name>
    <name type="common">Bagworm moth</name>
    <name type="synonym">Eumeta japonica</name>
    <dbReference type="NCBI Taxonomy" id="151549"/>
    <lineage>
        <taxon>Eukaryota</taxon>
        <taxon>Metazoa</taxon>
        <taxon>Ecdysozoa</taxon>
        <taxon>Arthropoda</taxon>
        <taxon>Hexapoda</taxon>
        <taxon>Insecta</taxon>
        <taxon>Pterygota</taxon>
        <taxon>Neoptera</taxon>
        <taxon>Endopterygota</taxon>
        <taxon>Lepidoptera</taxon>
        <taxon>Glossata</taxon>
        <taxon>Ditrysia</taxon>
        <taxon>Tineoidea</taxon>
        <taxon>Psychidae</taxon>
        <taxon>Oiketicinae</taxon>
        <taxon>Eumeta</taxon>
    </lineage>
</organism>
<reference evidence="2 3" key="1">
    <citation type="journal article" date="2019" name="Commun. Biol.">
        <title>The bagworm genome reveals a unique fibroin gene that provides high tensile strength.</title>
        <authorList>
            <person name="Kono N."/>
            <person name="Nakamura H."/>
            <person name="Ohtoshi R."/>
            <person name="Tomita M."/>
            <person name="Numata K."/>
            <person name="Arakawa K."/>
        </authorList>
    </citation>
    <scope>NUCLEOTIDE SEQUENCE [LARGE SCALE GENOMIC DNA]</scope>
</reference>
<dbReference type="Pfam" id="PF21534">
    <property type="entry name" value="Rost"/>
    <property type="match status" value="1"/>
</dbReference>
<dbReference type="EMBL" id="BGZK01000412">
    <property type="protein sequence ID" value="GBP42143.1"/>
    <property type="molecule type" value="Genomic_DNA"/>
</dbReference>